<dbReference type="Proteomes" id="UP000039865">
    <property type="component" value="Unassembled WGS sequence"/>
</dbReference>
<gene>
    <name evidence="3" type="primary">Contig1365.g1507</name>
    <name evidence="3" type="ORF">STYLEM_7089</name>
</gene>
<evidence type="ECO:0000256" key="2">
    <source>
        <dbReference type="SAM" id="MobiDB-lite"/>
    </source>
</evidence>
<feature type="region of interest" description="Disordered" evidence="2">
    <location>
        <begin position="51"/>
        <end position="79"/>
    </location>
</feature>
<feature type="region of interest" description="Disordered" evidence="2">
    <location>
        <begin position="737"/>
        <end position="757"/>
    </location>
</feature>
<keyword evidence="4" id="KW-1185">Reference proteome</keyword>
<evidence type="ECO:0000256" key="1">
    <source>
        <dbReference type="SAM" id="Coils"/>
    </source>
</evidence>
<keyword evidence="1" id="KW-0175">Coiled coil</keyword>
<evidence type="ECO:0000313" key="3">
    <source>
        <dbReference type="EMBL" id="CDW78118.1"/>
    </source>
</evidence>
<proteinExistence type="predicted"/>
<dbReference type="EMBL" id="CCKQ01006786">
    <property type="protein sequence ID" value="CDW78118.1"/>
    <property type="molecule type" value="Genomic_DNA"/>
</dbReference>
<feature type="coiled-coil region" evidence="1">
    <location>
        <begin position="203"/>
        <end position="415"/>
    </location>
</feature>
<reference evidence="3 4" key="1">
    <citation type="submission" date="2014-06" db="EMBL/GenBank/DDBJ databases">
        <authorList>
            <person name="Swart Estienne"/>
        </authorList>
    </citation>
    <scope>NUCLEOTIDE SEQUENCE [LARGE SCALE GENOMIC DNA]</scope>
    <source>
        <strain evidence="3 4">130c</strain>
    </source>
</reference>
<dbReference type="AlphaFoldDB" id="A0A078ABF6"/>
<organism evidence="3 4">
    <name type="scientific">Stylonychia lemnae</name>
    <name type="common">Ciliate</name>
    <dbReference type="NCBI Taxonomy" id="5949"/>
    <lineage>
        <taxon>Eukaryota</taxon>
        <taxon>Sar</taxon>
        <taxon>Alveolata</taxon>
        <taxon>Ciliophora</taxon>
        <taxon>Intramacronucleata</taxon>
        <taxon>Spirotrichea</taxon>
        <taxon>Stichotrichia</taxon>
        <taxon>Sporadotrichida</taxon>
        <taxon>Oxytrichidae</taxon>
        <taxon>Stylonychinae</taxon>
        <taxon>Stylonychia</taxon>
    </lineage>
</organism>
<accession>A0A078ABF6</accession>
<dbReference type="InParanoid" id="A0A078ABF6"/>
<feature type="compositionally biased region" description="Low complexity" evidence="2">
    <location>
        <begin position="51"/>
        <end position="74"/>
    </location>
</feature>
<evidence type="ECO:0000313" key="4">
    <source>
        <dbReference type="Proteomes" id="UP000039865"/>
    </source>
</evidence>
<protein>
    <submittedName>
        <fullName evidence="3">Uncharacterized protein</fullName>
    </submittedName>
</protein>
<sequence length="757" mass="88464">MSINQNQNSSRSSSPNRINLILNQSISPTRLSLPIKNQSQNFQSLMSRNLRNSTSSFSNRSNSRQNSTNINNTSPLRFGLTTQPTTVQESIEEQWSIRDSLLKKTLKDINKFSNLNFQLAIIVKMSKTLHKYCNQEDEGSYSLKMIVMQIKSKCEKLIKVENLLHIKSQRLSNFISKMGLEGYEDYIDENAERYLSSIESVDENEKLMQIQELENENMRIKTELEQQLAKLREKENYLKEQEERVMHQQRKYKESHRQKQEQLRQLEGQFNLNQKIYNEYLSQIRSKEQEMNDRDAKLKQFEQDFSKRLIIIKEKEKQLNSQQVELASRQNSSEFERQRQLLDDKLSRLTKKDMEITEKLQLMSDIQKQLQAKESKILEQETNLKEKRNQLFKSYDLLTEKIYDFERECDKLKNKKRQFLISQQKFNAYIQEKFEELEKRQISFIEGKSASKRKSTAKFNDSTILIENDKRQQLVQIFQSMLQQVSKATEKFTEVNNTLFQNNKSYRKKIHNNQEDIKIINEAIDFAFSVGNNKFQLQQFNMSPSLDMKEDNQKIKGLSETEQWLKLEAIDNSMIYQDSQSRLNQLNNVAKFSIQDISRQSEEDNTIDELNKAIIIKAQDLEYGNSIMQDKSSHYQHDSNFDDAGYQGVRIINQSNILDGLSSYQVEDSQQTFLKQGLGSQQVLGYNQTEKRAGANGIIYDNSFGSQLGPQNMNNINNSQAFSLFGGANGANIMNGDSIDDFSKSSKKSKFSKFLNE</sequence>
<name>A0A078ABF6_STYLE</name>